<organism evidence="2 3">
    <name type="scientific">Vibrio aerogenes CECT 7868</name>
    <dbReference type="NCBI Taxonomy" id="1216006"/>
    <lineage>
        <taxon>Bacteria</taxon>
        <taxon>Pseudomonadati</taxon>
        <taxon>Pseudomonadota</taxon>
        <taxon>Gammaproteobacteria</taxon>
        <taxon>Vibrionales</taxon>
        <taxon>Vibrionaceae</taxon>
        <taxon>Vibrio</taxon>
    </lineage>
</organism>
<evidence type="ECO:0000313" key="3">
    <source>
        <dbReference type="Proteomes" id="UP000184608"/>
    </source>
</evidence>
<accession>A0A1M5ZH84</accession>
<feature type="chain" id="PRO_5012341597" description="Lipoprotein" evidence="1">
    <location>
        <begin position="24"/>
        <end position="88"/>
    </location>
</feature>
<dbReference type="OrthoDB" id="5879433at2"/>
<name>A0A1M5ZH84_9VIBR</name>
<keyword evidence="1" id="KW-0732">Signal</keyword>
<reference evidence="2 3" key="1">
    <citation type="submission" date="2016-11" db="EMBL/GenBank/DDBJ databases">
        <authorList>
            <person name="Jaros S."/>
            <person name="Januszkiewicz K."/>
            <person name="Wedrychowicz H."/>
        </authorList>
    </citation>
    <scope>NUCLEOTIDE SEQUENCE [LARGE SCALE GENOMIC DNA]</scope>
    <source>
        <strain evidence="2 3">CECT 7868</strain>
    </source>
</reference>
<evidence type="ECO:0000256" key="1">
    <source>
        <dbReference type="SAM" id="SignalP"/>
    </source>
</evidence>
<dbReference type="PROSITE" id="PS51257">
    <property type="entry name" value="PROKAR_LIPOPROTEIN"/>
    <property type="match status" value="1"/>
</dbReference>
<dbReference type="STRING" id="1216006.VA7868_02711"/>
<evidence type="ECO:0008006" key="4">
    <source>
        <dbReference type="Google" id="ProtNLM"/>
    </source>
</evidence>
<gene>
    <name evidence="2" type="ORF">VA7868_02711</name>
</gene>
<dbReference type="AlphaFoldDB" id="A0A1M5ZH84"/>
<protein>
    <recommendedName>
        <fullName evidence="4">Lipoprotein</fullName>
    </recommendedName>
</protein>
<sequence length="88" mass="9510">MNKHIYFSLIAACVMALSGCVNPPPLGQSMNSVRMAQIYNPDATEENVAVIPVGIGERMENAYQGYVGEDKQKASKSQSPVNFIFGGQ</sequence>
<dbReference type="EMBL" id="FQXZ01000029">
    <property type="protein sequence ID" value="SHI23293.1"/>
    <property type="molecule type" value="Genomic_DNA"/>
</dbReference>
<feature type="signal peptide" evidence="1">
    <location>
        <begin position="1"/>
        <end position="23"/>
    </location>
</feature>
<dbReference type="Proteomes" id="UP000184608">
    <property type="component" value="Unassembled WGS sequence"/>
</dbReference>
<keyword evidence="3" id="KW-1185">Reference proteome</keyword>
<dbReference type="RefSeq" id="WP_073604359.1">
    <property type="nucleotide sequence ID" value="NZ_FQXZ01000029.1"/>
</dbReference>
<proteinExistence type="predicted"/>
<evidence type="ECO:0000313" key="2">
    <source>
        <dbReference type="EMBL" id="SHI23293.1"/>
    </source>
</evidence>